<dbReference type="OrthoDB" id="3238747at2"/>
<organism evidence="2 3">
    <name type="scientific">Pseudolactococcus chungangensis CAU 28 = DSM 22330</name>
    <dbReference type="NCBI Taxonomy" id="1122154"/>
    <lineage>
        <taxon>Bacteria</taxon>
        <taxon>Bacillati</taxon>
        <taxon>Bacillota</taxon>
        <taxon>Bacilli</taxon>
        <taxon>Lactobacillales</taxon>
        <taxon>Streptococcaceae</taxon>
        <taxon>Pseudolactococcus</taxon>
    </lineage>
</organism>
<evidence type="ECO:0000313" key="1">
    <source>
        <dbReference type="EMBL" id="PCS03918.1"/>
    </source>
</evidence>
<dbReference type="STRING" id="1122154.SAMN02746068_00673"/>
<gene>
    <name evidence="1" type="ORF">RR45_GL001946</name>
    <name evidence="2" type="ORF">SAMN02746068_00673</name>
</gene>
<proteinExistence type="predicted"/>
<dbReference type="Proteomes" id="UP000218979">
    <property type="component" value="Unassembled WGS sequence"/>
</dbReference>
<dbReference type="RefSeq" id="WP_072353485.1">
    <property type="nucleotide sequence ID" value="NZ_FPKS01000003.1"/>
</dbReference>
<dbReference type="Proteomes" id="UP000185655">
    <property type="component" value="Unassembled WGS sequence"/>
</dbReference>
<keyword evidence="4" id="KW-1185">Reference proteome</keyword>
<evidence type="ECO:0000313" key="4">
    <source>
        <dbReference type="Proteomes" id="UP000218979"/>
    </source>
</evidence>
<protein>
    <submittedName>
        <fullName evidence="2">Uncharacterized protein</fullName>
    </submittedName>
</protein>
<name>A0A1K2H9P4_9LACT</name>
<accession>A0A1K2H9P4</accession>
<evidence type="ECO:0000313" key="3">
    <source>
        <dbReference type="Proteomes" id="UP000185655"/>
    </source>
</evidence>
<reference evidence="2 3" key="2">
    <citation type="submission" date="2016-11" db="EMBL/GenBank/DDBJ databases">
        <authorList>
            <person name="Jaros S."/>
            <person name="Januszkiewicz K."/>
            <person name="Wedrychowicz H."/>
        </authorList>
    </citation>
    <scope>NUCLEOTIDE SEQUENCE [LARGE SCALE GENOMIC DNA]</scope>
    <source>
        <strain evidence="2 3">DSM 22330</strain>
    </source>
</reference>
<reference evidence="1 4" key="1">
    <citation type="submission" date="2014-12" db="EMBL/GenBank/DDBJ databases">
        <title>Draft genome sequences of 10 type strains of Lactococcus.</title>
        <authorList>
            <person name="Sun Z."/>
            <person name="Zhong Z."/>
            <person name="Liu W."/>
            <person name="Zhang W."/>
            <person name="Zhang H."/>
        </authorList>
    </citation>
    <scope>NUCLEOTIDE SEQUENCE [LARGE SCALE GENOMIC DNA]</scope>
    <source>
        <strain evidence="1 4">DSM 22330</strain>
    </source>
</reference>
<dbReference type="EMBL" id="JXJT01000007">
    <property type="protein sequence ID" value="PCS03918.1"/>
    <property type="molecule type" value="Genomic_DNA"/>
</dbReference>
<evidence type="ECO:0000313" key="2">
    <source>
        <dbReference type="EMBL" id="SFZ72873.1"/>
    </source>
</evidence>
<sequence>MMINFENNRLLLDFPNELGQLEILDLTAFVADKSKATFYFKGPNLVSQKAQADRVLVFSLPLDIEPVYFKKYLTAQKLPKHQTNIVKTYLEQLLPYLDKLGYQFKMSQETLTTSPTKNAAKAQHRFSKEIADIPFYIDYNGAKAEVYWLKRSDFLIKKGAVLKQDMPLNQDGSIGFSQKFALSLRQEHAEVIGPDGVTTSDIHLKSVNEVGHLLYFAGTNSWLILKDKTGKSLSSHTIIS</sequence>
<dbReference type="EMBL" id="FPKS01000003">
    <property type="protein sequence ID" value="SFZ72873.1"/>
    <property type="molecule type" value="Genomic_DNA"/>
</dbReference>
<dbReference type="AlphaFoldDB" id="A0A1K2H9P4"/>